<evidence type="ECO:0000313" key="14">
    <source>
        <dbReference type="EMBL" id="MDO6406503.1"/>
    </source>
</evidence>
<keyword evidence="8 11" id="KW-1133">Transmembrane helix</keyword>
<dbReference type="EMBL" id="CP024639">
    <property type="protein sequence ID" value="QGR09599.1"/>
    <property type="molecule type" value="Genomic_DNA"/>
</dbReference>
<evidence type="ECO:0000256" key="1">
    <source>
        <dbReference type="ARBA" id="ARBA00004651"/>
    </source>
</evidence>
<reference evidence="15" key="2">
    <citation type="journal article" date="2020" name="Environ. Microbiol.">
        <title>The extreme plant-growth-promoting properties of Pantoea phytobeneficialis MSR2 revealed by functional and genomic analysis.</title>
        <authorList>
            <person name="Nascimento F.X."/>
            <person name="Hernandez A.G."/>
            <person name="Glick B.R."/>
            <person name="Rossi M.J."/>
        </authorList>
    </citation>
    <scope>NUCLEOTIDE SEQUENCE</scope>
    <source>
        <strain evidence="15">MSR2</strain>
    </source>
</reference>
<comment type="subcellular location">
    <subcellularLocation>
        <location evidence="1">Cell membrane</location>
        <topology evidence="1">Multi-pass membrane protein</topology>
    </subcellularLocation>
</comment>
<feature type="domain" description="ABC transporter" evidence="12">
    <location>
        <begin position="358"/>
        <end position="563"/>
    </location>
</feature>
<evidence type="ECO:0000256" key="5">
    <source>
        <dbReference type="ARBA" id="ARBA00022692"/>
    </source>
</evidence>
<keyword evidence="15" id="KW-0614">Plasmid</keyword>
<reference evidence="14" key="3">
    <citation type="submission" date="2023-07" db="EMBL/GenBank/DDBJ databases">
        <title>The extreme plant-growth-promoting properties of Pantoea phytobeneficialis PF55 revealed by functional and genomic analysis.</title>
        <authorList>
            <person name="Nascimento F.X."/>
            <person name="Marcio R.J."/>
        </authorList>
    </citation>
    <scope>NUCLEOTIDE SEQUENCE</scope>
    <source>
        <strain evidence="14">PF55</strain>
    </source>
</reference>
<dbReference type="RefSeq" id="WP_208727001.1">
    <property type="nucleotide sequence ID" value="NZ_CP024639.1"/>
</dbReference>
<dbReference type="InterPro" id="IPR003593">
    <property type="entry name" value="AAA+_ATPase"/>
</dbReference>
<dbReference type="Pfam" id="PF06472">
    <property type="entry name" value="ABC_membrane_2"/>
    <property type="match status" value="1"/>
</dbReference>
<dbReference type="AlphaFoldDB" id="A0AAP9KRZ9"/>
<organism evidence="15 16">
    <name type="scientific">Pantoea phytobeneficialis</name>
    <dbReference type="NCBI Taxonomy" id="2052056"/>
    <lineage>
        <taxon>Bacteria</taxon>
        <taxon>Pseudomonadati</taxon>
        <taxon>Pseudomonadota</taxon>
        <taxon>Gammaproteobacteria</taxon>
        <taxon>Enterobacterales</taxon>
        <taxon>Erwiniaceae</taxon>
        <taxon>Pantoea</taxon>
    </lineage>
</organism>
<keyword evidence="9 11" id="KW-0472">Membrane</keyword>
<accession>A0AAP9KRZ9</accession>
<dbReference type="Proteomes" id="UP000424872">
    <property type="component" value="Plasmid pMSR2C"/>
</dbReference>
<feature type="transmembrane region" description="Helical" evidence="11">
    <location>
        <begin position="183"/>
        <end position="203"/>
    </location>
</feature>
<feature type="domain" description="ABC transmembrane type-1" evidence="13">
    <location>
        <begin position="25"/>
        <end position="327"/>
    </location>
</feature>
<evidence type="ECO:0000256" key="7">
    <source>
        <dbReference type="ARBA" id="ARBA00022840"/>
    </source>
</evidence>
<evidence type="ECO:0000256" key="4">
    <source>
        <dbReference type="ARBA" id="ARBA00022448"/>
    </source>
</evidence>
<geneLocation type="plasmid" evidence="15">
    <name>pMSR2C</name>
</geneLocation>
<evidence type="ECO:0000313" key="15">
    <source>
        <dbReference type="EMBL" id="QGR09599.1"/>
    </source>
</evidence>
<dbReference type="PROSITE" id="PS50929">
    <property type="entry name" value="ABC_TM1F"/>
    <property type="match status" value="1"/>
</dbReference>
<dbReference type="GO" id="GO:0016887">
    <property type="term" value="F:ATP hydrolysis activity"/>
    <property type="evidence" value="ECO:0007669"/>
    <property type="project" value="InterPro"/>
</dbReference>
<evidence type="ECO:0000256" key="11">
    <source>
        <dbReference type="SAM" id="Phobius"/>
    </source>
</evidence>
<dbReference type="GO" id="GO:0005524">
    <property type="term" value="F:ATP binding"/>
    <property type="evidence" value="ECO:0007669"/>
    <property type="project" value="UniProtKB-KW"/>
</dbReference>
<evidence type="ECO:0000256" key="10">
    <source>
        <dbReference type="ARBA" id="ARBA00034018"/>
    </source>
</evidence>
<keyword evidence="7 15" id="KW-0067">ATP-binding</keyword>
<dbReference type="SMART" id="SM00382">
    <property type="entry name" value="AAA"/>
    <property type="match status" value="1"/>
</dbReference>
<dbReference type="EC" id="7.6.2.2" evidence="3"/>
<dbReference type="EMBL" id="JAUOOM010000006">
    <property type="protein sequence ID" value="MDO6406503.1"/>
    <property type="molecule type" value="Genomic_DNA"/>
</dbReference>
<dbReference type="Gene3D" id="3.40.50.300">
    <property type="entry name" value="P-loop containing nucleotide triphosphate hydrolases"/>
    <property type="match status" value="1"/>
</dbReference>
<dbReference type="PROSITE" id="PS00211">
    <property type="entry name" value="ABC_TRANSPORTER_1"/>
    <property type="match status" value="1"/>
</dbReference>
<feature type="transmembrane region" description="Helical" evidence="11">
    <location>
        <begin position="268"/>
        <end position="292"/>
    </location>
</feature>
<geneLocation type="plasmid" evidence="16">
    <name>pmsr2c</name>
</geneLocation>
<keyword evidence="17" id="KW-1185">Reference proteome</keyword>
<evidence type="ECO:0000256" key="8">
    <source>
        <dbReference type="ARBA" id="ARBA00022989"/>
    </source>
</evidence>
<proteinExistence type="inferred from homology"/>
<dbReference type="InterPro" id="IPR050835">
    <property type="entry name" value="ABC_transporter_sub-D"/>
</dbReference>
<dbReference type="Proteomes" id="UP001171299">
    <property type="component" value="Unassembled WGS sequence"/>
</dbReference>
<feature type="transmembrane region" description="Helical" evidence="11">
    <location>
        <begin position="21"/>
        <end position="45"/>
    </location>
</feature>
<evidence type="ECO:0000256" key="6">
    <source>
        <dbReference type="ARBA" id="ARBA00022741"/>
    </source>
</evidence>
<evidence type="ECO:0000256" key="3">
    <source>
        <dbReference type="ARBA" id="ARBA00012191"/>
    </source>
</evidence>
<feature type="transmembrane region" description="Helical" evidence="11">
    <location>
        <begin position="65"/>
        <end position="88"/>
    </location>
</feature>
<dbReference type="Gene3D" id="1.20.1560.10">
    <property type="entry name" value="ABC transporter type 1, transmembrane domain"/>
    <property type="match status" value="1"/>
</dbReference>
<protein>
    <recommendedName>
        <fullName evidence="3">ABC-type xenobiotic transporter</fullName>
        <ecNumber evidence="3">7.6.2.2</ecNumber>
    </recommendedName>
</protein>
<dbReference type="GO" id="GO:0008559">
    <property type="term" value="F:ABC-type xenobiotic transporter activity"/>
    <property type="evidence" value="ECO:0007669"/>
    <property type="project" value="UniProtKB-EC"/>
</dbReference>
<reference evidence="16" key="1">
    <citation type="submission" date="2017-11" db="EMBL/GenBank/DDBJ databases">
        <title>Genome sequence of Pantoea sp. MSR2.</title>
        <authorList>
            <person name="Nascimento F.X."/>
        </authorList>
    </citation>
    <scope>NUCLEOTIDE SEQUENCE [LARGE SCALE GENOMIC DNA]</scope>
    <source>
        <strain evidence="16">MSR2</strain>
        <plasmid evidence="16">pmsr2c</plasmid>
    </source>
</reference>
<feature type="transmembrane region" description="Helical" evidence="11">
    <location>
        <begin position="142"/>
        <end position="163"/>
    </location>
</feature>
<evidence type="ECO:0000313" key="16">
    <source>
        <dbReference type="Proteomes" id="UP000424872"/>
    </source>
</evidence>
<dbReference type="GO" id="GO:0005886">
    <property type="term" value="C:plasma membrane"/>
    <property type="evidence" value="ECO:0007669"/>
    <property type="project" value="UniProtKB-SubCell"/>
</dbReference>
<dbReference type="Pfam" id="PF00005">
    <property type="entry name" value="ABC_tran"/>
    <property type="match status" value="1"/>
</dbReference>
<dbReference type="InterPro" id="IPR003439">
    <property type="entry name" value="ABC_transporter-like_ATP-bd"/>
</dbReference>
<dbReference type="PROSITE" id="PS50893">
    <property type="entry name" value="ABC_TRANSPORTER_2"/>
    <property type="match status" value="1"/>
</dbReference>
<sequence length="563" mass="63553">MKKKLATVWQLSQAFWGGKQSWSAWLILAVILSLGGSIVWLNVLINDWSKSFYDALGEFDGSKVYSLVKEYCVFILIYIGVFVYQDWFTRLLIIRWRKSLTAQLVDSWLAKQAYYHMSLTGKVDNPDQRIAEDINFFVDKTISLLVSFLITSAQLFSFVWILWKLSGVQTFTLFGQEWVIKGYLVWVALLYTLVGSLVTHLIGKKLHGLNYQKQRAEADFRAALLRKHDNAEQIALYQGESWEKQHLNRAFGAIVQNWRALMNGERNLGFFTTGYTRISLIVPVFAALPLFMAKTITLGGLMQVRSAFGQVHGALSWFIRVYKALVELSASISRLEQFSQAIAECQNNRDLSVSGEMTQVDKLTVATPQGKALLSDMQFGFPAGSWSKLSGRSGIGKSTLLRTLSGVWPWFEGHWQSQQGKSLLLPQRAYIGQGTLRDVLCYPQPADPDSEKLVRYLSKTGLGEWSGALDKRLNWEQVLSGGQKQRLAFARALLLKPDILWLDEATSNLDAQSAREMLQLLKTWLPDCTVVAVTHQTEIDEHFGQHLNLDSVAGVSRAEKMSG</sequence>
<evidence type="ECO:0000256" key="9">
    <source>
        <dbReference type="ARBA" id="ARBA00023136"/>
    </source>
</evidence>
<dbReference type="CDD" id="cd03223">
    <property type="entry name" value="ABCD_peroxisomal_ALDP"/>
    <property type="match status" value="1"/>
</dbReference>
<dbReference type="InterPro" id="IPR011527">
    <property type="entry name" value="ABC1_TM_dom"/>
</dbReference>
<evidence type="ECO:0000313" key="17">
    <source>
        <dbReference type="Proteomes" id="UP001171299"/>
    </source>
</evidence>
<dbReference type="SUPFAM" id="SSF90123">
    <property type="entry name" value="ABC transporter transmembrane region"/>
    <property type="match status" value="1"/>
</dbReference>
<evidence type="ECO:0000256" key="2">
    <source>
        <dbReference type="ARBA" id="ARBA00006526"/>
    </source>
</evidence>
<dbReference type="KEGG" id="ppho:CTZ24_24345"/>
<dbReference type="InterPro" id="IPR036640">
    <property type="entry name" value="ABC1_TM_sf"/>
</dbReference>
<keyword evidence="6" id="KW-0547">Nucleotide-binding</keyword>
<keyword evidence="5 11" id="KW-0812">Transmembrane</keyword>
<evidence type="ECO:0000259" key="12">
    <source>
        <dbReference type="PROSITE" id="PS50893"/>
    </source>
</evidence>
<dbReference type="PANTHER" id="PTHR11384:SF59">
    <property type="entry name" value="LYSOSOMAL COBALAMIN TRANSPORTER ABCD4"/>
    <property type="match status" value="1"/>
</dbReference>
<comment type="catalytic activity">
    <reaction evidence="10">
        <text>ATP + H2O + xenobioticSide 1 = ADP + phosphate + xenobioticSide 2.</text>
        <dbReference type="EC" id="7.6.2.2"/>
    </reaction>
</comment>
<keyword evidence="4" id="KW-0813">Transport</keyword>
<name>A0AAP9KRZ9_9GAMM</name>
<dbReference type="InterPro" id="IPR027417">
    <property type="entry name" value="P-loop_NTPase"/>
</dbReference>
<evidence type="ECO:0000259" key="13">
    <source>
        <dbReference type="PROSITE" id="PS50929"/>
    </source>
</evidence>
<gene>
    <name evidence="15" type="ORF">CTZ24_24345</name>
    <name evidence="14" type="ORF">Q3404_07945</name>
</gene>
<comment type="similarity">
    <text evidence="2">Belongs to the ABC transporter superfamily. Drug exporter-2 (TC 3.A.1.117) family.</text>
</comment>
<dbReference type="PANTHER" id="PTHR11384">
    <property type="entry name" value="ATP-BINDING CASSETTE, SUB-FAMILY D MEMBER"/>
    <property type="match status" value="1"/>
</dbReference>
<dbReference type="InterPro" id="IPR017871">
    <property type="entry name" value="ABC_transporter-like_CS"/>
</dbReference>
<dbReference type="SUPFAM" id="SSF52540">
    <property type="entry name" value="P-loop containing nucleoside triphosphate hydrolases"/>
    <property type="match status" value="1"/>
</dbReference>